<feature type="transmembrane region" description="Helical" evidence="1">
    <location>
        <begin position="24"/>
        <end position="46"/>
    </location>
</feature>
<keyword evidence="1" id="KW-0812">Transmembrane</keyword>
<keyword evidence="1" id="KW-1133">Transmembrane helix</keyword>
<keyword evidence="3" id="KW-1185">Reference proteome</keyword>
<sequence length="60" mass="7375">MQMLHSICVRSTWQQRCESISKRYIFNVITLVILKLLFETYGNLILTRPKLWREPFFHKF</sequence>
<organism evidence="2 3">
    <name type="scientific">Solanum commersonii</name>
    <name type="common">Commerson's wild potato</name>
    <name type="synonym">Commerson's nightshade</name>
    <dbReference type="NCBI Taxonomy" id="4109"/>
    <lineage>
        <taxon>Eukaryota</taxon>
        <taxon>Viridiplantae</taxon>
        <taxon>Streptophyta</taxon>
        <taxon>Embryophyta</taxon>
        <taxon>Tracheophyta</taxon>
        <taxon>Spermatophyta</taxon>
        <taxon>Magnoliopsida</taxon>
        <taxon>eudicotyledons</taxon>
        <taxon>Gunneridae</taxon>
        <taxon>Pentapetalae</taxon>
        <taxon>asterids</taxon>
        <taxon>lamiids</taxon>
        <taxon>Solanales</taxon>
        <taxon>Solanaceae</taxon>
        <taxon>Solanoideae</taxon>
        <taxon>Solaneae</taxon>
        <taxon>Solanum</taxon>
    </lineage>
</organism>
<keyword evidence="1" id="KW-0472">Membrane</keyword>
<evidence type="ECO:0000256" key="1">
    <source>
        <dbReference type="SAM" id="Phobius"/>
    </source>
</evidence>
<dbReference type="EMBL" id="JACXVP010000005">
    <property type="protein sequence ID" value="KAG5605311.1"/>
    <property type="molecule type" value="Genomic_DNA"/>
</dbReference>
<gene>
    <name evidence="2" type="ORF">H5410_026803</name>
</gene>
<dbReference type="Proteomes" id="UP000824120">
    <property type="component" value="Chromosome 5"/>
</dbReference>
<reference evidence="2 3" key="1">
    <citation type="submission" date="2020-09" db="EMBL/GenBank/DDBJ databases">
        <title>De no assembly of potato wild relative species, Solanum commersonii.</title>
        <authorList>
            <person name="Cho K."/>
        </authorList>
    </citation>
    <scope>NUCLEOTIDE SEQUENCE [LARGE SCALE GENOMIC DNA]</scope>
    <source>
        <strain evidence="2">LZ3.2</strain>
        <tissue evidence="2">Leaf</tissue>
    </source>
</reference>
<evidence type="ECO:0000313" key="2">
    <source>
        <dbReference type="EMBL" id="KAG5605311.1"/>
    </source>
</evidence>
<proteinExistence type="predicted"/>
<accession>A0A9J5Z042</accession>
<name>A0A9J5Z042_SOLCO</name>
<evidence type="ECO:0000313" key="3">
    <source>
        <dbReference type="Proteomes" id="UP000824120"/>
    </source>
</evidence>
<protein>
    <submittedName>
        <fullName evidence="2">Uncharacterized protein</fullName>
    </submittedName>
</protein>
<dbReference type="AlphaFoldDB" id="A0A9J5Z042"/>
<comment type="caution">
    <text evidence="2">The sequence shown here is derived from an EMBL/GenBank/DDBJ whole genome shotgun (WGS) entry which is preliminary data.</text>
</comment>